<organism evidence="1 2">
    <name type="scientific">Symbiodinium microadriaticum</name>
    <name type="common">Dinoflagellate</name>
    <name type="synonym">Zooxanthella microadriatica</name>
    <dbReference type="NCBI Taxonomy" id="2951"/>
    <lineage>
        <taxon>Eukaryota</taxon>
        <taxon>Sar</taxon>
        <taxon>Alveolata</taxon>
        <taxon>Dinophyceae</taxon>
        <taxon>Suessiales</taxon>
        <taxon>Symbiodiniaceae</taxon>
        <taxon>Symbiodinium</taxon>
    </lineage>
</organism>
<dbReference type="OrthoDB" id="415724at2759"/>
<proteinExistence type="predicted"/>
<sequence length="707" mass="77914">MLNDDDEVKRKRYKKLAVTHSTKMKDGRVVRKRTAHRQPLAEDARKRSRFCGPLQAPRWQKDGVETRFMRRHCRQGLAVRDEESPAGYGGALPHRAWLTFLLDPAKYWVLFHWEPRFAGDVAVSDTKKVSLRAVVARVDSIDLCFSSSGLSEKAEVVFTSAYIDTTGGSAYGGHMEIFDVPDARRVRGLSGMALGDIGGSSVVGEVDMKYTQFHNLGKGALSVSDIAQGERLTQQWAMELGFIFHASENHNYESIKRDGLLLRATRQGWQRHRMAIHFVYAGGSASPGPGTVVRYGSNIFYAQFDIGTFLKHGHELFLKGFFTTVLHGHVLYGPAVKVTFASSFVMVNSLNGGIFLQEGFAVTIKDNAIAEDDSQVIARPLAETCPPRAIFNNEAVGTITGVFLHSQKSSVCQTINLYKIWKIAHVALYLSDVMPSKTVLSNIVIADAHNGRKPICESVSALLIAERRRSPNSGFVKAVNATFDAGEDIHMQKGLGRIPSWTYFEDTTFAYWKSDDCGMTSSDPGARFELSTEALDDAYRARASPCKSSGGGCMGLDQLLFQDADGTLTGVGAPFGTVLPLTPRTDIVSETQVCPNVTVDLLEMVNLDRSERCQAVVDFPPLKEKLHIQQFLRCANWLRGYLPAEYGHAALVIGQWQKPGAEFPDGGLGFVTTDGCKAFKSHLENDERAYQPGGGPWAPDAWMLNNP</sequence>
<dbReference type="EMBL" id="LSRX01000138">
    <property type="protein sequence ID" value="OLQ07461.1"/>
    <property type="molecule type" value="Genomic_DNA"/>
</dbReference>
<comment type="caution">
    <text evidence="1">The sequence shown here is derived from an EMBL/GenBank/DDBJ whole genome shotgun (WGS) entry which is preliminary data.</text>
</comment>
<accession>A0A1Q9EJC9</accession>
<dbReference type="Proteomes" id="UP000186817">
    <property type="component" value="Unassembled WGS sequence"/>
</dbReference>
<evidence type="ECO:0000313" key="1">
    <source>
        <dbReference type="EMBL" id="OLQ07461.1"/>
    </source>
</evidence>
<keyword evidence="2" id="KW-1185">Reference proteome</keyword>
<gene>
    <name evidence="1" type="ORF">AK812_SmicGene9143</name>
</gene>
<name>A0A1Q9EJC9_SYMMI</name>
<dbReference type="AlphaFoldDB" id="A0A1Q9EJC9"/>
<protein>
    <submittedName>
        <fullName evidence="1">Uncharacterized protein</fullName>
    </submittedName>
</protein>
<evidence type="ECO:0000313" key="2">
    <source>
        <dbReference type="Proteomes" id="UP000186817"/>
    </source>
</evidence>
<reference evidence="1 2" key="1">
    <citation type="submission" date="2016-02" db="EMBL/GenBank/DDBJ databases">
        <title>Genome analysis of coral dinoflagellate symbionts highlights evolutionary adaptations to a symbiotic lifestyle.</title>
        <authorList>
            <person name="Aranda M."/>
            <person name="Li Y."/>
            <person name="Liew Y.J."/>
            <person name="Baumgarten S."/>
            <person name="Simakov O."/>
            <person name="Wilson M."/>
            <person name="Piel J."/>
            <person name="Ashoor H."/>
            <person name="Bougouffa S."/>
            <person name="Bajic V.B."/>
            <person name="Ryu T."/>
            <person name="Ravasi T."/>
            <person name="Bayer T."/>
            <person name="Micklem G."/>
            <person name="Kim H."/>
            <person name="Bhak J."/>
            <person name="Lajeunesse T.C."/>
            <person name="Voolstra C.R."/>
        </authorList>
    </citation>
    <scope>NUCLEOTIDE SEQUENCE [LARGE SCALE GENOMIC DNA]</scope>
    <source>
        <strain evidence="1 2">CCMP2467</strain>
    </source>
</reference>